<dbReference type="Pfam" id="PF00535">
    <property type="entry name" value="Glycos_transf_2"/>
    <property type="match status" value="1"/>
</dbReference>
<dbReference type="Proteomes" id="UP000009872">
    <property type="component" value="Unassembled WGS sequence"/>
</dbReference>
<name>K9EB95_9BACE</name>
<dbReference type="Gene3D" id="3.90.550.10">
    <property type="entry name" value="Spore Coat Polysaccharide Biosynthesis Protein SpsA, Chain A"/>
    <property type="match status" value="1"/>
</dbReference>
<dbReference type="InterPro" id="IPR029044">
    <property type="entry name" value="Nucleotide-diphossugar_trans"/>
</dbReference>
<dbReference type="HOGENOM" id="CLU_025996_19_0_10"/>
<dbReference type="InterPro" id="IPR001173">
    <property type="entry name" value="Glyco_trans_2-like"/>
</dbReference>
<proteinExistence type="inferred from homology"/>
<protein>
    <recommendedName>
        <fullName evidence="3">Glycosyltransferase 2-like domain-containing protein</fullName>
    </recommendedName>
</protein>
<dbReference type="SUPFAM" id="SSF53448">
    <property type="entry name" value="Nucleotide-diphospho-sugar transferases"/>
    <property type="match status" value="1"/>
</dbReference>
<keyword evidence="2" id="KW-0812">Transmembrane</keyword>
<feature type="transmembrane region" description="Helical" evidence="2">
    <location>
        <begin position="247"/>
        <end position="266"/>
    </location>
</feature>
<feature type="transmembrane region" description="Helical" evidence="2">
    <location>
        <begin position="272"/>
        <end position="293"/>
    </location>
</feature>
<evidence type="ECO:0000256" key="1">
    <source>
        <dbReference type="ARBA" id="ARBA00038494"/>
    </source>
</evidence>
<dbReference type="eggNOG" id="COG1215">
    <property type="taxonomic scope" value="Bacteria"/>
</dbReference>
<evidence type="ECO:0000313" key="5">
    <source>
        <dbReference type="Proteomes" id="UP000009872"/>
    </source>
</evidence>
<keyword evidence="2" id="KW-1133">Transmembrane helix</keyword>
<gene>
    <name evidence="4" type="ORF">HMPREF9447_04978</name>
</gene>
<comment type="similarity">
    <text evidence="1">Belongs to the glycosyltransferase 2 family. WaaE/KdtX subfamily.</text>
</comment>
<comment type="caution">
    <text evidence="4">The sequence shown here is derived from an EMBL/GenBank/DDBJ whole genome shotgun (WGS) entry which is preliminary data.</text>
</comment>
<dbReference type="AlphaFoldDB" id="K9EB95"/>
<feature type="transmembrane region" description="Helical" evidence="2">
    <location>
        <begin position="300"/>
        <end position="322"/>
    </location>
</feature>
<organism evidence="4 5">
    <name type="scientific">Bacteroides oleiciplenus YIT 12058</name>
    <dbReference type="NCBI Taxonomy" id="742727"/>
    <lineage>
        <taxon>Bacteria</taxon>
        <taxon>Pseudomonadati</taxon>
        <taxon>Bacteroidota</taxon>
        <taxon>Bacteroidia</taxon>
        <taxon>Bacteroidales</taxon>
        <taxon>Bacteroidaceae</taxon>
        <taxon>Bacteroides</taxon>
    </lineage>
</organism>
<dbReference type="PANTHER" id="PTHR43630">
    <property type="entry name" value="POLY-BETA-1,6-N-ACETYL-D-GLUCOSAMINE SYNTHASE"/>
    <property type="match status" value="1"/>
</dbReference>
<feature type="domain" description="Glycosyltransferase 2-like" evidence="3">
    <location>
        <begin position="3"/>
        <end position="173"/>
    </location>
</feature>
<reference evidence="4 5" key="1">
    <citation type="submission" date="2012-09" db="EMBL/GenBank/DDBJ databases">
        <title>The Genome Sequence of Bacteroides oleiciplenus YIT 12058.</title>
        <authorList>
            <consortium name="The Broad Institute Genome Sequencing Platform"/>
            <person name="Earl A."/>
            <person name="Ward D."/>
            <person name="Feldgarden M."/>
            <person name="Gevers D."/>
            <person name="Morotomi M."/>
            <person name="Walker B."/>
            <person name="Young S.K."/>
            <person name="Zeng Q."/>
            <person name="Gargeya S."/>
            <person name="Fitzgerald M."/>
            <person name="Haas B."/>
            <person name="Abouelleil A."/>
            <person name="Alvarado L."/>
            <person name="Arachchi H.M."/>
            <person name="Berlin A.M."/>
            <person name="Chapman S.B."/>
            <person name="Goldberg J."/>
            <person name="Griggs A."/>
            <person name="Gujja S."/>
            <person name="Hansen M."/>
            <person name="Howarth C."/>
            <person name="Imamovic A."/>
            <person name="Larimer J."/>
            <person name="McCowen C."/>
            <person name="Montmayeur A."/>
            <person name="Murphy C."/>
            <person name="Neiman D."/>
            <person name="Pearson M."/>
            <person name="Priest M."/>
            <person name="Roberts A."/>
            <person name="Saif S."/>
            <person name="Shea T."/>
            <person name="Sisk P."/>
            <person name="Sykes S."/>
            <person name="Wortman J."/>
            <person name="Nusbaum C."/>
            <person name="Birren B."/>
        </authorList>
    </citation>
    <scope>NUCLEOTIDE SEQUENCE [LARGE SCALE GENOMIC DNA]</scope>
    <source>
        <strain evidence="4 5">YIT 12058</strain>
    </source>
</reference>
<keyword evidence="2" id="KW-0472">Membrane</keyword>
<dbReference type="PANTHER" id="PTHR43630:SF2">
    <property type="entry name" value="GLYCOSYLTRANSFERASE"/>
    <property type="match status" value="1"/>
</dbReference>
<evidence type="ECO:0000313" key="4">
    <source>
        <dbReference type="EMBL" id="EKU88232.1"/>
    </source>
</evidence>
<dbReference type="CDD" id="cd02525">
    <property type="entry name" value="Succinoglycan_BP_ExoA"/>
    <property type="match status" value="1"/>
</dbReference>
<dbReference type="STRING" id="742727.HMPREF9447_04978"/>
<evidence type="ECO:0000259" key="3">
    <source>
        <dbReference type="Pfam" id="PF00535"/>
    </source>
</evidence>
<dbReference type="EMBL" id="ADLF01000023">
    <property type="protein sequence ID" value="EKU88232.1"/>
    <property type="molecule type" value="Genomic_DNA"/>
</dbReference>
<dbReference type="RefSeq" id="WP_009132369.1">
    <property type="nucleotide sequence ID" value="NZ_JH992945.1"/>
</dbReference>
<keyword evidence="5" id="KW-1185">Reference proteome</keyword>
<sequence>MLSVVCPVYNEAKYIDVCIQSILLQDYPKERLEIIFVDGMSEDSTRDIIGDYATKYPFIHLVDNVKRIVPVAMNIGIKAAKGDVIMRLDAHAQYPINYFSVLEKKLFELNADNVGVACRTDVLNRNSKTLAIKEVLSNRFGVGNSTFRLGVNKPVNVDTVPFGCWRRGVFEKYGEYDERLIRNQDIELNKRIIRGGGRIFLIPDTYCIYLARETFKGLARNNFGNGKWNILTVYYTRQFRSLSVRHFVPLFFLLSLLLPIVLSVFYMPLVLVTLLSLLLYTLCISTICLSLSLNRKLNFYYLLSSFIVLHLSYGWGSFMGILNVCRKKGGNF</sequence>
<evidence type="ECO:0000256" key="2">
    <source>
        <dbReference type="SAM" id="Phobius"/>
    </source>
</evidence>
<dbReference type="PATRIC" id="fig|742727.4.peg.5080"/>
<accession>K9EB95</accession>
<dbReference type="OrthoDB" id="6307329at2"/>